<dbReference type="InterPro" id="IPR036875">
    <property type="entry name" value="Znf_CCHC_sf"/>
</dbReference>
<keyword evidence="5" id="KW-1185">Reference proteome</keyword>
<evidence type="ECO:0000313" key="5">
    <source>
        <dbReference type="Proteomes" id="UP000821866"/>
    </source>
</evidence>
<sequence>MVEDLPHQVRVAGESALVVAPGSPMQCFWCKGTGHVRRDCRVPRCSIGGRFGHGDAQCVRSYAAVTSAATCDEIKEQTMDAAEAEDAANGAGDAASSLVERGPVSPEDYDTASEPEEKETAKADTSRENSTEDAQSQLVDMSTKAARGRDMPAHGMTRGINTSLAVKRSLEQSAGTAHESKVEGPTAKATPGRRSGLRARSNLPVDRLVGTPRDQQLTDSGPPDGSGDVYQGARRAR</sequence>
<gene>
    <name evidence="4" type="ORF">HPB51_002997</name>
</gene>
<feature type="compositionally biased region" description="Basic and acidic residues" evidence="2">
    <location>
        <begin position="118"/>
        <end position="130"/>
    </location>
</feature>
<feature type="region of interest" description="Disordered" evidence="2">
    <location>
        <begin position="80"/>
        <end position="237"/>
    </location>
</feature>
<comment type="caution">
    <text evidence="4">The sequence shown here is derived from an EMBL/GenBank/DDBJ whole genome shotgun (WGS) entry which is preliminary data.</text>
</comment>
<evidence type="ECO:0000256" key="1">
    <source>
        <dbReference type="PROSITE-ProRule" id="PRU00047"/>
    </source>
</evidence>
<name>A0A9J6DSV8_RHIMP</name>
<dbReference type="PROSITE" id="PS50158">
    <property type="entry name" value="ZF_CCHC"/>
    <property type="match status" value="1"/>
</dbReference>
<proteinExistence type="predicted"/>
<organism evidence="4 5">
    <name type="scientific">Rhipicephalus microplus</name>
    <name type="common">Cattle tick</name>
    <name type="synonym">Boophilus microplus</name>
    <dbReference type="NCBI Taxonomy" id="6941"/>
    <lineage>
        <taxon>Eukaryota</taxon>
        <taxon>Metazoa</taxon>
        <taxon>Ecdysozoa</taxon>
        <taxon>Arthropoda</taxon>
        <taxon>Chelicerata</taxon>
        <taxon>Arachnida</taxon>
        <taxon>Acari</taxon>
        <taxon>Parasitiformes</taxon>
        <taxon>Ixodida</taxon>
        <taxon>Ixodoidea</taxon>
        <taxon>Ixodidae</taxon>
        <taxon>Rhipicephalinae</taxon>
        <taxon>Rhipicephalus</taxon>
        <taxon>Boophilus</taxon>
    </lineage>
</organism>
<evidence type="ECO:0000259" key="3">
    <source>
        <dbReference type="PROSITE" id="PS50158"/>
    </source>
</evidence>
<accession>A0A9J6DSV8</accession>
<dbReference type="InterPro" id="IPR001878">
    <property type="entry name" value="Znf_CCHC"/>
</dbReference>
<keyword evidence="1" id="KW-0479">Metal-binding</keyword>
<dbReference type="AlphaFoldDB" id="A0A9J6DSV8"/>
<dbReference type="SUPFAM" id="SSF57756">
    <property type="entry name" value="Retrovirus zinc finger-like domains"/>
    <property type="match status" value="1"/>
</dbReference>
<evidence type="ECO:0000256" key="2">
    <source>
        <dbReference type="SAM" id="MobiDB-lite"/>
    </source>
</evidence>
<protein>
    <recommendedName>
        <fullName evidence="3">CCHC-type domain-containing protein</fullName>
    </recommendedName>
</protein>
<reference evidence="4" key="1">
    <citation type="journal article" date="2020" name="Cell">
        <title>Large-Scale Comparative Analyses of Tick Genomes Elucidate Their Genetic Diversity and Vector Capacities.</title>
        <authorList>
            <consortium name="Tick Genome and Microbiome Consortium (TIGMIC)"/>
            <person name="Jia N."/>
            <person name="Wang J."/>
            <person name="Shi W."/>
            <person name="Du L."/>
            <person name="Sun Y."/>
            <person name="Zhan W."/>
            <person name="Jiang J.F."/>
            <person name="Wang Q."/>
            <person name="Zhang B."/>
            <person name="Ji P."/>
            <person name="Bell-Sakyi L."/>
            <person name="Cui X.M."/>
            <person name="Yuan T.T."/>
            <person name="Jiang B.G."/>
            <person name="Yang W.F."/>
            <person name="Lam T.T."/>
            <person name="Chang Q.C."/>
            <person name="Ding S.J."/>
            <person name="Wang X.J."/>
            <person name="Zhu J.G."/>
            <person name="Ruan X.D."/>
            <person name="Zhao L."/>
            <person name="Wei J.T."/>
            <person name="Ye R.Z."/>
            <person name="Que T.C."/>
            <person name="Du C.H."/>
            <person name="Zhou Y.H."/>
            <person name="Cheng J.X."/>
            <person name="Dai P.F."/>
            <person name="Guo W.B."/>
            <person name="Han X.H."/>
            <person name="Huang E.J."/>
            <person name="Li L.F."/>
            <person name="Wei W."/>
            <person name="Gao Y.C."/>
            <person name="Liu J.Z."/>
            <person name="Shao H.Z."/>
            <person name="Wang X."/>
            <person name="Wang C.C."/>
            <person name="Yang T.C."/>
            <person name="Huo Q.B."/>
            <person name="Li W."/>
            <person name="Chen H.Y."/>
            <person name="Chen S.E."/>
            <person name="Zhou L.G."/>
            <person name="Ni X.B."/>
            <person name="Tian J.H."/>
            <person name="Sheng Y."/>
            <person name="Liu T."/>
            <person name="Pan Y.S."/>
            <person name="Xia L.Y."/>
            <person name="Li J."/>
            <person name="Zhao F."/>
            <person name="Cao W.C."/>
        </authorList>
    </citation>
    <scope>NUCLEOTIDE SEQUENCE</scope>
    <source>
        <strain evidence="4">Rmic-2018</strain>
    </source>
</reference>
<keyword evidence="1" id="KW-0863">Zinc-finger</keyword>
<dbReference type="Proteomes" id="UP000821866">
    <property type="component" value="Unassembled WGS sequence"/>
</dbReference>
<evidence type="ECO:0000313" key="4">
    <source>
        <dbReference type="EMBL" id="KAH8025081.1"/>
    </source>
</evidence>
<dbReference type="GO" id="GO:0003676">
    <property type="term" value="F:nucleic acid binding"/>
    <property type="evidence" value="ECO:0007669"/>
    <property type="project" value="InterPro"/>
</dbReference>
<feature type="domain" description="CCHC-type" evidence="3">
    <location>
        <begin position="27"/>
        <end position="41"/>
    </location>
</feature>
<keyword evidence="1" id="KW-0862">Zinc</keyword>
<dbReference type="GO" id="GO:0008270">
    <property type="term" value="F:zinc ion binding"/>
    <property type="evidence" value="ECO:0007669"/>
    <property type="project" value="UniProtKB-KW"/>
</dbReference>
<dbReference type="Gene3D" id="4.10.60.10">
    <property type="entry name" value="Zinc finger, CCHC-type"/>
    <property type="match status" value="1"/>
</dbReference>
<reference evidence="4" key="2">
    <citation type="submission" date="2021-09" db="EMBL/GenBank/DDBJ databases">
        <authorList>
            <person name="Jia N."/>
            <person name="Wang J."/>
            <person name="Shi W."/>
            <person name="Du L."/>
            <person name="Sun Y."/>
            <person name="Zhan W."/>
            <person name="Jiang J."/>
            <person name="Wang Q."/>
            <person name="Zhang B."/>
            <person name="Ji P."/>
            <person name="Sakyi L.B."/>
            <person name="Cui X."/>
            <person name="Yuan T."/>
            <person name="Jiang B."/>
            <person name="Yang W."/>
            <person name="Lam T.T.-Y."/>
            <person name="Chang Q."/>
            <person name="Ding S."/>
            <person name="Wang X."/>
            <person name="Zhu J."/>
            <person name="Ruan X."/>
            <person name="Zhao L."/>
            <person name="Wei J."/>
            <person name="Que T."/>
            <person name="Du C."/>
            <person name="Cheng J."/>
            <person name="Dai P."/>
            <person name="Han X."/>
            <person name="Huang E."/>
            <person name="Gao Y."/>
            <person name="Liu J."/>
            <person name="Shao H."/>
            <person name="Ye R."/>
            <person name="Li L."/>
            <person name="Wei W."/>
            <person name="Wang X."/>
            <person name="Wang C."/>
            <person name="Huo Q."/>
            <person name="Li W."/>
            <person name="Guo W."/>
            <person name="Chen H."/>
            <person name="Chen S."/>
            <person name="Zhou L."/>
            <person name="Zhou L."/>
            <person name="Ni X."/>
            <person name="Tian J."/>
            <person name="Zhou Y."/>
            <person name="Sheng Y."/>
            <person name="Liu T."/>
            <person name="Pan Y."/>
            <person name="Xia L."/>
            <person name="Li J."/>
            <person name="Zhao F."/>
            <person name="Cao W."/>
        </authorList>
    </citation>
    <scope>NUCLEOTIDE SEQUENCE</scope>
    <source>
        <strain evidence="4">Rmic-2018</strain>
        <tissue evidence="4">Larvae</tissue>
    </source>
</reference>
<feature type="compositionally biased region" description="Acidic residues" evidence="2">
    <location>
        <begin position="107"/>
        <end position="117"/>
    </location>
</feature>
<dbReference type="EMBL" id="JABSTU010000007">
    <property type="protein sequence ID" value="KAH8025081.1"/>
    <property type="molecule type" value="Genomic_DNA"/>
</dbReference>
<dbReference type="VEuPathDB" id="VectorBase:LOC119179439"/>